<dbReference type="EMBL" id="PGGS01004643">
    <property type="protein sequence ID" value="PNG98980.1"/>
    <property type="molecule type" value="Genomic_DNA"/>
</dbReference>
<evidence type="ECO:0000256" key="4">
    <source>
        <dbReference type="ARBA" id="ARBA00022695"/>
    </source>
</evidence>
<dbReference type="Proteomes" id="UP000236333">
    <property type="component" value="Unassembled WGS sequence"/>
</dbReference>
<evidence type="ECO:0000256" key="8">
    <source>
        <dbReference type="ARBA" id="ARBA00022842"/>
    </source>
</evidence>
<dbReference type="AlphaFoldDB" id="A0A2J7ZFD8"/>
<reference evidence="10 11" key="1">
    <citation type="journal article" date="2017" name="Mol. Biol. Evol.">
        <title>The 4-celled Tetrabaena socialis nuclear genome reveals the essential components for genetic control of cell number at the origin of multicellularity in the volvocine lineage.</title>
        <authorList>
            <person name="Featherston J."/>
            <person name="Arakaki Y."/>
            <person name="Hanschen E.R."/>
            <person name="Ferris P.J."/>
            <person name="Michod R.E."/>
            <person name="Olson B.J.S.C."/>
            <person name="Nozaki H."/>
            <person name="Durand P.M."/>
        </authorList>
    </citation>
    <scope>NUCLEOTIDE SEQUENCE [LARGE SCALE GENOMIC DNA]</scope>
    <source>
        <strain evidence="10 11">NIES-571</strain>
    </source>
</reference>
<organism evidence="10 11">
    <name type="scientific">Tetrabaena socialis</name>
    <dbReference type="NCBI Taxonomy" id="47790"/>
    <lineage>
        <taxon>Eukaryota</taxon>
        <taxon>Viridiplantae</taxon>
        <taxon>Chlorophyta</taxon>
        <taxon>core chlorophytes</taxon>
        <taxon>Chlorophyceae</taxon>
        <taxon>CS clade</taxon>
        <taxon>Chlamydomonadales</taxon>
        <taxon>Tetrabaenaceae</taxon>
        <taxon>Tetrabaena</taxon>
    </lineage>
</organism>
<dbReference type="GO" id="GO:0070733">
    <property type="term" value="F:AMPylase activity"/>
    <property type="evidence" value="ECO:0007669"/>
    <property type="project" value="TreeGrafter"/>
</dbReference>
<name>A0A2J7ZFD8_9CHLO</name>
<evidence type="ECO:0000256" key="2">
    <source>
        <dbReference type="ARBA" id="ARBA00009747"/>
    </source>
</evidence>
<dbReference type="PANTHER" id="PTHR32057">
    <property type="entry name" value="PROTEIN ADENYLYLTRANSFERASE SELO, MITOCHONDRIAL"/>
    <property type="match status" value="1"/>
</dbReference>
<evidence type="ECO:0000256" key="5">
    <source>
        <dbReference type="ARBA" id="ARBA00022723"/>
    </source>
</evidence>
<proteinExistence type="inferred from homology"/>
<evidence type="ECO:0000313" key="10">
    <source>
        <dbReference type="EMBL" id="PNG98980.1"/>
    </source>
</evidence>
<keyword evidence="3" id="KW-0808">Transferase</keyword>
<dbReference type="GO" id="GO:0005524">
    <property type="term" value="F:ATP binding"/>
    <property type="evidence" value="ECO:0007669"/>
    <property type="project" value="UniProtKB-KW"/>
</dbReference>
<evidence type="ECO:0000256" key="1">
    <source>
        <dbReference type="ARBA" id="ARBA00001946"/>
    </source>
</evidence>
<keyword evidence="7" id="KW-0067">ATP-binding</keyword>
<dbReference type="InterPro" id="IPR003846">
    <property type="entry name" value="SelO"/>
</dbReference>
<evidence type="ECO:0000313" key="11">
    <source>
        <dbReference type="Proteomes" id="UP000236333"/>
    </source>
</evidence>
<dbReference type="GO" id="GO:0009534">
    <property type="term" value="C:chloroplast thylakoid"/>
    <property type="evidence" value="ECO:0007669"/>
    <property type="project" value="TreeGrafter"/>
</dbReference>
<evidence type="ECO:0000256" key="6">
    <source>
        <dbReference type="ARBA" id="ARBA00022741"/>
    </source>
</evidence>
<keyword evidence="6" id="KW-0547">Nucleotide-binding</keyword>
<feature type="non-terminal residue" evidence="10">
    <location>
        <position position="1"/>
    </location>
</feature>
<comment type="caution">
    <text evidence="10">The sequence shown here is derived from an EMBL/GenBank/DDBJ whole genome shotgun (WGS) entry which is preliminary data.</text>
</comment>
<keyword evidence="8" id="KW-0460">Magnesium</keyword>
<evidence type="ECO:0000256" key="9">
    <source>
        <dbReference type="ARBA" id="ARBA00031547"/>
    </source>
</evidence>
<keyword evidence="11" id="KW-1185">Reference proteome</keyword>
<dbReference type="GO" id="GO:0046872">
    <property type="term" value="F:metal ion binding"/>
    <property type="evidence" value="ECO:0007669"/>
    <property type="project" value="UniProtKB-KW"/>
</dbReference>
<keyword evidence="4" id="KW-0548">Nucleotidyltransferase</keyword>
<dbReference type="OrthoDB" id="10254721at2759"/>
<comment type="similarity">
    <text evidence="2">Belongs to the SELO family.</text>
</comment>
<accession>A0A2J7ZFD8</accession>
<evidence type="ECO:0000256" key="7">
    <source>
        <dbReference type="ARBA" id="ARBA00022840"/>
    </source>
</evidence>
<dbReference type="PANTHER" id="PTHR32057:SF14">
    <property type="entry name" value="PROTEIN ADENYLYLTRANSFERASE SELO, MITOCHONDRIAL"/>
    <property type="match status" value="1"/>
</dbReference>
<evidence type="ECO:0000256" key="3">
    <source>
        <dbReference type="ARBA" id="ARBA00022679"/>
    </source>
</evidence>
<gene>
    <name evidence="10" type="ORF">TSOC_015249</name>
</gene>
<sequence length="86" mass="9599">LRADGRPEAERQAAQRRACPKFVPRQHLLQWAIDAAEKGDYSELEALMAVLERPYDEQPEAPAKYSSRPPAEMANKAGICRLSCSS</sequence>
<comment type="cofactor">
    <cofactor evidence="1">
        <name>Mg(2+)</name>
        <dbReference type="ChEBI" id="CHEBI:18420"/>
    </cofactor>
</comment>
<protein>
    <recommendedName>
        <fullName evidence="9">Selenoprotein O</fullName>
    </recommendedName>
</protein>
<keyword evidence="5" id="KW-0479">Metal-binding</keyword>